<evidence type="ECO:0000313" key="3">
    <source>
        <dbReference type="EMBL" id="PNF26101.1"/>
    </source>
</evidence>
<dbReference type="SUPFAM" id="SSF48371">
    <property type="entry name" value="ARM repeat"/>
    <property type="match status" value="1"/>
</dbReference>
<evidence type="ECO:0000313" key="4">
    <source>
        <dbReference type="Proteomes" id="UP000235965"/>
    </source>
</evidence>
<evidence type="ECO:0000256" key="2">
    <source>
        <dbReference type="SAM" id="MobiDB-lite"/>
    </source>
</evidence>
<dbReference type="EMBL" id="NEVH01016293">
    <property type="protein sequence ID" value="PNF26101.1"/>
    <property type="molecule type" value="Genomic_DNA"/>
</dbReference>
<evidence type="ECO:0008006" key="5">
    <source>
        <dbReference type="Google" id="ProtNLM"/>
    </source>
</evidence>
<dbReference type="GO" id="GO:0008285">
    <property type="term" value="P:negative regulation of cell population proliferation"/>
    <property type="evidence" value="ECO:0007669"/>
    <property type="project" value="TreeGrafter"/>
</dbReference>
<dbReference type="InterPro" id="IPR016024">
    <property type="entry name" value="ARM-type_fold"/>
</dbReference>
<feature type="coiled-coil region" evidence="1">
    <location>
        <begin position="935"/>
        <end position="1004"/>
    </location>
</feature>
<keyword evidence="1" id="KW-0175">Coiled coil</keyword>
<feature type="compositionally biased region" description="Polar residues" evidence="2">
    <location>
        <begin position="337"/>
        <end position="348"/>
    </location>
</feature>
<dbReference type="PANTHER" id="PTHR15154">
    <property type="entry name" value="HAMARTIN"/>
    <property type="match status" value="1"/>
</dbReference>
<keyword evidence="4" id="KW-1185">Reference proteome</keyword>
<dbReference type="GO" id="GO:0032007">
    <property type="term" value="P:negative regulation of TOR signaling"/>
    <property type="evidence" value="ECO:0007669"/>
    <property type="project" value="TreeGrafter"/>
</dbReference>
<organism evidence="3 4">
    <name type="scientific">Cryptotermes secundus</name>
    <dbReference type="NCBI Taxonomy" id="105785"/>
    <lineage>
        <taxon>Eukaryota</taxon>
        <taxon>Metazoa</taxon>
        <taxon>Ecdysozoa</taxon>
        <taxon>Arthropoda</taxon>
        <taxon>Hexapoda</taxon>
        <taxon>Insecta</taxon>
        <taxon>Pterygota</taxon>
        <taxon>Neoptera</taxon>
        <taxon>Polyneoptera</taxon>
        <taxon>Dictyoptera</taxon>
        <taxon>Blattodea</taxon>
        <taxon>Blattoidea</taxon>
        <taxon>Termitoidae</taxon>
        <taxon>Kalotermitidae</taxon>
        <taxon>Cryptotermitinae</taxon>
        <taxon>Cryptotermes</taxon>
    </lineage>
</organism>
<protein>
    <recommendedName>
        <fullName evidence="5">Hamartin</fullName>
    </recommendedName>
</protein>
<proteinExistence type="predicted"/>
<evidence type="ECO:0000256" key="1">
    <source>
        <dbReference type="SAM" id="Coils"/>
    </source>
</evidence>
<name>A0A2J7QBZ3_9NEOP</name>
<reference evidence="3 4" key="1">
    <citation type="submission" date="2017-12" db="EMBL/GenBank/DDBJ databases">
        <title>Hemimetabolous genomes reveal molecular basis of termite eusociality.</title>
        <authorList>
            <person name="Harrison M.C."/>
            <person name="Jongepier E."/>
            <person name="Robertson H.M."/>
            <person name="Arning N."/>
            <person name="Bitard-Feildel T."/>
            <person name="Chao H."/>
            <person name="Childers C.P."/>
            <person name="Dinh H."/>
            <person name="Doddapaneni H."/>
            <person name="Dugan S."/>
            <person name="Gowin J."/>
            <person name="Greiner C."/>
            <person name="Han Y."/>
            <person name="Hu H."/>
            <person name="Hughes D.S.T."/>
            <person name="Huylmans A.-K."/>
            <person name="Kemena C."/>
            <person name="Kremer L.P.M."/>
            <person name="Lee S.L."/>
            <person name="Lopez-Ezquerra A."/>
            <person name="Mallet L."/>
            <person name="Monroy-Kuhn J.M."/>
            <person name="Moser A."/>
            <person name="Murali S.C."/>
            <person name="Muzny D.M."/>
            <person name="Otani S."/>
            <person name="Piulachs M.-D."/>
            <person name="Poelchau M."/>
            <person name="Qu J."/>
            <person name="Schaub F."/>
            <person name="Wada-Katsumata A."/>
            <person name="Worley K.C."/>
            <person name="Xie Q."/>
            <person name="Ylla G."/>
            <person name="Poulsen M."/>
            <person name="Gibbs R.A."/>
            <person name="Schal C."/>
            <person name="Richards S."/>
            <person name="Belles X."/>
            <person name="Korb J."/>
            <person name="Bornberg-Bauer E."/>
        </authorList>
    </citation>
    <scope>NUCLEOTIDE SEQUENCE [LARGE SCALE GENOMIC DNA]</scope>
    <source>
        <tissue evidence="3">Whole body</tissue>
    </source>
</reference>
<comment type="caution">
    <text evidence="3">The sequence shown here is derived from an EMBL/GenBank/DDBJ whole genome shotgun (WGS) entry which is preliminary data.</text>
</comment>
<dbReference type="GO" id="GO:0051726">
    <property type="term" value="P:regulation of cell cycle"/>
    <property type="evidence" value="ECO:0007669"/>
    <property type="project" value="TreeGrafter"/>
</dbReference>
<dbReference type="AlphaFoldDB" id="A0A2J7QBZ3"/>
<feature type="coiled-coil region" evidence="1">
    <location>
        <begin position="774"/>
        <end position="865"/>
    </location>
</feature>
<feature type="coiled-coil region" evidence="1">
    <location>
        <begin position="722"/>
        <end position="749"/>
    </location>
</feature>
<feature type="compositionally biased region" description="Polar residues" evidence="2">
    <location>
        <begin position="290"/>
        <end position="312"/>
    </location>
</feature>
<feature type="region of interest" description="Disordered" evidence="2">
    <location>
        <begin position="265"/>
        <end position="353"/>
    </location>
</feature>
<feature type="compositionally biased region" description="Low complexity" evidence="2">
    <location>
        <begin position="1053"/>
        <end position="1079"/>
    </location>
</feature>
<dbReference type="InterPro" id="IPR007483">
    <property type="entry name" value="Hamartin"/>
</dbReference>
<dbReference type="PANTHER" id="PTHR15154:SF2">
    <property type="entry name" value="HAMARTIN"/>
    <property type="match status" value="1"/>
</dbReference>
<dbReference type="GO" id="GO:0033596">
    <property type="term" value="C:TSC1-TSC2 complex"/>
    <property type="evidence" value="ECO:0007669"/>
    <property type="project" value="TreeGrafter"/>
</dbReference>
<feature type="compositionally biased region" description="Polar residues" evidence="2">
    <location>
        <begin position="1095"/>
        <end position="1112"/>
    </location>
</feature>
<feature type="region of interest" description="Disordered" evidence="2">
    <location>
        <begin position="1025"/>
        <end position="1127"/>
    </location>
</feature>
<gene>
    <name evidence="3" type="ORF">B7P43_G04921</name>
</gene>
<accession>A0A2J7QBZ3</accession>
<feature type="region of interest" description="Disordered" evidence="2">
    <location>
        <begin position="494"/>
        <end position="514"/>
    </location>
</feature>
<dbReference type="OrthoDB" id="6022054at2759"/>
<dbReference type="Pfam" id="PF04388">
    <property type="entry name" value="Hamartin"/>
    <property type="match status" value="1"/>
</dbReference>
<dbReference type="Proteomes" id="UP000235965">
    <property type="component" value="Unassembled WGS sequence"/>
</dbReference>
<sequence>MEVAELLDRLESNQPEIVEESKKKFREIFLNTKESWLVNGLCDYYLSTSSSRSVEILVGVREPHDRHLFDRLSDSLKGSSKLQTLTLLGHIVRRHPAWLHKIAHHSLLKELLKLLKVETDILPLMTALLVLIVLLPMIPDLIGGYLQDIFEVFSRLAAWNTNNPNKLPEEHLLHLQVGLYTLFHRLYGMYPCNFLSYLRHEYGQIENLGIFSHTIKPMLDTVKMHPLLVTASKDAETATSRWMKMEHHDVILECAKFASLDTLERPREEVSHQGLPPTSRKRYSLEHSSLESAYQHQIKGNPSLNPTSSQVTQKEDWSPSIFCGMDTPPPQEVVPTSIPQTPNSQEGTSPPEAAIEATPETTPIKVIDSLALNVRSKMSGVPPTSPLRSIANEISIPNSPVHMEPTAPVPGGKEWLVAKPVPEKNGFRFDSAETSGTVSSHLDSSQEDQEVLEIVRQGEQWSIDTQPKQSSVLPSSQRQCDSVLEEFHPPHMDDYEECEQESGSPCTSGGLHMPTSRSMREFAHRVHQQHRQRCYSQCTTDTERSYLAGFSTGSSPGEGSAALLHSRVQRANSCPDMKRGPVLPGAEANIGRTLEEKEELEDLEGALSNLDVNEQPHTTNGREEENDQLSQEFASVTFMKQMATASTQTVDHWSPLPYEHLFLGAFPPVEHAQTHNGEMKASTAPSPAPLCHHTELFPRYSPYAMLDKYIETVIQGHGKDDRDTKKANVQGLESELKTVKEQLTLLNIQLQFERHRREAHAERNRRLLGKSRSNRALEEHNSALRDQLSLLQKDIENLYNEREKKKKEVQITEQQLQETINYWQSQCNTHQKDIKELRRKNELLEHELKQAKEKATTNMKELQQVKSVFFEVTNEMQHAVAEASAGQQLRSNLEELQKELILMGELQQKYRDRFSQLPLLRHYEEEQAHLHHSYREELKGVNEMLESRNSLLEAAKARIIELDSVVTRRDMIIADQKRILKQVKEEYQKKLEAVESKCDTHRAIRQRMESHVLELYHQLDIAEKTSKVKGSRSPDSSAAHEVSVISAGSADKPSFSPHSSPLSESLGSAEGSLSGILSGKDVGMKNLQVIVDQPEQPSADQQQPVTSQQSASMDIAAADNSIPEEEG</sequence>